<organism evidence="6 7">
    <name type="scientific">Phanerochaete sordida</name>
    <dbReference type="NCBI Taxonomy" id="48140"/>
    <lineage>
        <taxon>Eukaryota</taxon>
        <taxon>Fungi</taxon>
        <taxon>Dikarya</taxon>
        <taxon>Basidiomycota</taxon>
        <taxon>Agaricomycotina</taxon>
        <taxon>Agaricomycetes</taxon>
        <taxon>Polyporales</taxon>
        <taxon>Phanerochaetaceae</taxon>
        <taxon>Phanerochaete</taxon>
    </lineage>
</organism>
<keyword evidence="7" id="KW-1185">Reference proteome</keyword>
<evidence type="ECO:0000259" key="5">
    <source>
        <dbReference type="Pfam" id="PF08386"/>
    </source>
</evidence>
<feature type="chain" id="PRO_5040217258" evidence="3">
    <location>
        <begin position="23"/>
        <end position="535"/>
    </location>
</feature>
<dbReference type="Proteomes" id="UP000703269">
    <property type="component" value="Unassembled WGS sequence"/>
</dbReference>
<dbReference type="InterPro" id="IPR029058">
    <property type="entry name" value="AB_hydrolase_fold"/>
</dbReference>
<comment type="caution">
    <text evidence="6">The sequence shown here is derived from an EMBL/GenBank/DDBJ whole genome shotgun (WGS) entry which is preliminary data.</text>
</comment>
<keyword evidence="2" id="KW-0378">Hydrolase</keyword>
<gene>
    <name evidence="6" type="ORF">PsYK624_146860</name>
</gene>
<feature type="signal peptide" evidence="3">
    <location>
        <begin position="1"/>
        <end position="22"/>
    </location>
</feature>
<dbReference type="InterPro" id="IPR051601">
    <property type="entry name" value="Serine_prot/Carboxylest_S33"/>
</dbReference>
<dbReference type="PANTHER" id="PTHR43248">
    <property type="entry name" value="2-SUCCINYL-6-HYDROXY-2,4-CYCLOHEXADIENE-1-CARBOXYLATE SYNTHASE"/>
    <property type="match status" value="1"/>
</dbReference>
<dbReference type="Pfam" id="PF00561">
    <property type="entry name" value="Abhydrolase_1"/>
    <property type="match status" value="1"/>
</dbReference>
<keyword evidence="3" id="KW-0732">Signal</keyword>
<accession>A0A9P3LL94</accession>
<evidence type="ECO:0000259" key="4">
    <source>
        <dbReference type="Pfam" id="PF00561"/>
    </source>
</evidence>
<dbReference type="InterPro" id="IPR000073">
    <property type="entry name" value="AB_hydrolase_1"/>
</dbReference>
<dbReference type="Pfam" id="PF08386">
    <property type="entry name" value="Abhydrolase_4"/>
    <property type="match status" value="1"/>
</dbReference>
<evidence type="ECO:0000256" key="3">
    <source>
        <dbReference type="SAM" id="SignalP"/>
    </source>
</evidence>
<dbReference type="SUPFAM" id="SSF53474">
    <property type="entry name" value="alpha/beta-Hydrolases"/>
    <property type="match status" value="2"/>
</dbReference>
<comment type="similarity">
    <text evidence="1">Belongs to the peptidase S33 family.</text>
</comment>
<evidence type="ECO:0000256" key="2">
    <source>
        <dbReference type="ARBA" id="ARBA00022801"/>
    </source>
</evidence>
<feature type="domain" description="Peptidase S33 tripeptidyl aminopeptidase-like C-terminal" evidence="5">
    <location>
        <begin position="430"/>
        <end position="523"/>
    </location>
</feature>
<dbReference type="AlphaFoldDB" id="A0A9P3LL94"/>
<dbReference type="EMBL" id="BPQB01000088">
    <property type="protein sequence ID" value="GJE98454.1"/>
    <property type="molecule type" value="Genomic_DNA"/>
</dbReference>
<dbReference type="GO" id="GO:0016787">
    <property type="term" value="F:hydrolase activity"/>
    <property type="evidence" value="ECO:0007669"/>
    <property type="project" value="UniProtKB-KW"/>
</dbReference>
<name>A0A9P3LL94_9APHY</name>
<protein>
    <submittedName>
        <fullName evidence="6">Alpha/beta-hydrolase</fullName>
    </submittedName>
</protein>
<feature type="domain" description="AB hydrolase-1" evidence="4">
    <location>
        <begin position="92"/>
        <end position="250"/>
    </location>
</feature>
<proteinExistence type="inferred from homology"/>
<evidence type="ECO:0000313" key="6">
    <source>
        <dbReference type="EMBL" id="GJE98454.1"/>
    </source>
</evidence>
<dbReference type="OrthoDB" id="425534at2759"/>
<reference evidence="6 7" key="1">
    <citation type="submission" date="2021-08" db="EMBL/GenBank/DDBJ databases">
        <title>Draft Genome Sequence of Phanerochaete sordida strain YK-624.</title>
        <authorList>
            <person name="Mori T."/>
            <person name="Dohra H."/>
            <person name="Suzuki T."/>
            <person name="Kawagishi H."/>
            <person name="Hirai H."/>
        </authorList>
    </citation>
    <scope>NUCLEOTIDE SEQUENCE [LARGE SCALE GENOMIC DNA]</scope>
    <source>
        <strain evidence="6 7">YK-624</strain>
    </source>
</reference>
<sequence length="535" mass="55903">MTIRLRLGAVALALCLTGLAAAKTLHRRDETFDWMNLTASTNLTLVPCYGQFECARLTVPLQYSNASAGEAQIAMLVIPAAVPRDDPAYLGPLLFNPGGPGNSGVQYALQEAANFSLVLGRNYDIVGFDPRGVGFTTPPLAFFESPAEALEFFAPYPFSANDSASSLGRIFAQSRILSDLADTRAGAVAESVSTPTVALDMLSIVRAFGREKLSFYGVSYGSLLGATFAAMFPDKIERMALDGIVNAHEWYQGTSYVNASLTDTEAVLDAVYTSCVGAGPSACPIFEASPALVRARVERAIAAAQAAPVPVYNASSGAFAVVDGTLVAHQLFEMLYTPYTSALPFARAVAALETGDGSLMLPGSEAAIVDAYATCAGAGRPFSAGFLDVGAAITCGDSLVAGTRTVDQARAEYERMAVVSGQAAAWYPLSQGICAGWSIRGKDRLNGSFETNTSFPILFISNALDPVLAVTNAHNMSAGFSGSVVLTQNATGHTSQSGFAPCTALALNAYFDNGTLPSPGTVCQSEEQIFSSAES</sequence>
<evidence type="ECO:0000256" key="1">
    <source>
        <dbReference type="ARBA" id="ARBA00010088"/>
    </source>
</evidence>
<dbReference type="PANTHER" id="PTHR43248:SF25">
    <property type="entry name" value="AB HYDROLASE-1 DOMAIN-CONTAINING PROTEIN-RELATED"/>
    <property type="match status" value="1"/>
</dbReference>
<dbReference type="InterPro" id="IPR013595">
    <property type="entry name" value="Pept_S33_TAP-like_C"/>
</dbReference>
<evidence type="ECO:0000313" key="7">
    <source>
        <dbReference type="Proteomes" id="UP000703269"/>
    </source>
</evidence>
<dbReference type="Gene3D" id="3.40.50.1820">
    <property type="entry name" value="alpha/beta hydrolase"/>
    <property type="match status" value="1"/>
</dbReference>